<name>A0AAJ6BG71_9BACT</name>
<evidence type="ECO:0000313" key="2">
    <source>
        <dbReference type="Proteomes" id="UP001220610"/>
    </source>
</evidence>
<accession>A0AAJ6BG71</accession>
<dbReference type="Pfam" id="PF11751">
    <property type="entry name" value="PorP_SprF"/>
    <property type="match status" value="1"/>
</dbReference>
<sequence>MHRESVNRQWGRLKKSGLLLLMILWTGWQQVALAQDPLFTQFQYSPVYLNPAFTGTGKNEFRATVNSRVQWVNLQAPLQSYNANADYYFSGPKMSLGLMANRFDEGYLKTSQAYLLFAKDFGSDEVNCRDWYVNVAFQGGLGTRNANRNKLLFPDQIDVNGPIGMPSQFELFQSGNKTYLDMSVGMVFCYKNIMGGAAWQHVNEPVNGLLGSGDDSRLPRRYTFHLSYINSPPDMDVADDRILVKPTIIYQQQGVSNSLVVGSLFEFPGWVIGGGLWYRNNFGSGQNWGFTENHTINIGITLKLGTVKNHYNGDAAARFNTGFSYEAELSRPGIRHTKGSMEGGLLYERNFNGKAECRSVDCPVRYPWVFF</sequence>
<dbReference type="NCBIfam" id="TIGR03519">
    <property type="entry name" value="T9SS_PorP_fam"/>
    <property type="match status" value="1"/>
</dbReference>
<proteinExistence type="predicted"/>
<dbReference type="AlphaFoldDB" id="A0AAJ6BG71"/>
<organism evidence="1 2">
    <name type="scientific">Candidatus Pseudobacter hemicellulosilyticus</name>
    <dbReference type="NCBI Taxonomy" id="3121375"/>
    <lineage>
        <taxon>Bacteria</taxon>
        <taxon>Pseudomonadati</taxon>
        <taxon>Bacteroidota</taxon>
        <taxon>Chitinophagia</taxon>
        <taxon>Chitinophagales</taxon>
        <taxon>Chitinophagaceae</taxon>
        <taxon>Pseudobacter</taxon>
    </lineage>
</organism>
<dbReference type="InterPro" id="IPR019861">
    <property type="entry name" value="PorP/SprF_Bacteroidetes"/>
</dbReference>
<gene>
    <name evidence="1" type="ORF">P0Y53_15015</name>
</gene>
<evidence type="ECO:0000313" key="1">
    <source>
        <dbReference type="EMBL" id="WEK33801.1"/>
    </source>
</evidence>
<protein>
    <submittedName>
        <fullName evidence="1">PorP/SprF family type IX secretion system membrane protein</fullName>
    </submittedName>
</protein>
<dbReference type="Proteomes" id="UP001220610">
    <property type="component" value="Chromosome"/>
</dbReference>
<dbReference type="EMBL" id="CP119311">
    <property type="protein sequence ID" value="WEK33801.1"/>
    <property type="molecule type" value="Genomic_DNA"/>
</dbReference>
<reference evidence="1" key="1">
    <citation type="submission" date="2023-03" db="EMBL/GenBank/DDBJ databases">
        <title>Andean soil-derived lignocellulolytic bacterial consortium as a source of novel taxa and putative plastic-active enzymes.</title>
        <authorList>
            <person name="Diaz-Garcia L."/>
            <person name="Chuvochina M."/>
            <person name="Feuerriegel G."/>
            <person name="Bunk B."/>
            <person name="Sproer C."/>
            <person name="Streit W.R."/>
            <person name="Rodriguez L.M."/>
            <person name="Overmann J."/>
            <person name="Jimenez D.J."/>
        </authorList>
    </citation>
    <scope>NUCLEOTIDE SEQUENCE</scope>
    <source>
        <strain evidence="1">MAG 7</strain>
    </source>
</reference>